<feature type="compositionally biased region" description="Low complexity" evidence="7">
    <location>
        <begin position="410"/>
        <end position="425"/>
    </location>
</feature>
<evidence type="ECO:0000256" key="5">
    <source>
        <dbReference type="ARBA" id="ARBA00022837"/>
    </source>
</evidence>
<reference evidence="9" key="1">
    <citation type="submission" date="2021-01" db="EMBL/GenBank/DDBJ databases">
        <authorList>
            <person name="Corre E."/>
            <person name="Pelletier E."/>
            <person name="Niang G."/>
            <person name="Scheremetjew M."/>
            <person name="Finn R."/>
            <person name="Kale V."/>
            <person name="Holt S."/>
            <person name="Cochrane G."/>
            <person name="Meng A."/>
            <person name="Brown T."/>
            <person name="Cohen L."/>
        </authorList>
    </citation>
    <scope>NUCLEOTIDE SEQUENCE</scope>
    <source>
        <strain evidence="9">CCMP125</strain>
    </source>
</reference>
<dbReference type="PROSITE" id="PS00018">
    <property type="entry name" value="EF_HAND_1"/>
    <property type="match status" value="1"/>
</dbReference>
<dbReference type="Gene3D" id="1.10.238.10">
    <property type="entry name" value="EF-hand"/>
    <property type="match status" value="2"/>
</dbReference>
<dbReference type="AlphaFoldDB" id="A0A7S3DV64"/>
<dbReference type="EMBL" id="HBHT01033858">
    <property type="protein sequence ID" value="CAD9986516.1"/>
    <property type="molecule type" value="Transcribed_RNA"/>
</dbReference>
<protein>
    <recommendedName>
        <fullName evidence="8">EF-hand domain-containing protein</fullName>
    </recommendedName>
</protein>
<dbReference type="PANTHER" id="PTHR23055">
    <property type="entry name" value="CALCIUM BINDING PROTEINS"/>
    <property type="match status" value="1"/>
</dbReference>
<keyword evidence="3" id="KW-0479">Metal-binding</keyword>
<evidence type="ECO:0000313" key="9">
    <source>
        <dbReference type="EMBL" id="CAD9986516.1"/>
    </source>
</evidence>
<dbReference type="InterPro" id="IPR002048">
    <property type="entry name" value="EF_hand_dom"/>
</dbReference>
<evidence type="ECO:0000256" key="2">
    <source>
        <dbReference type="ARBA" id="ARBA00022707"/>
    </source>
</evidence>
<feature type="compositionally biased region" description="Pro residues" evidence="7">
    <location>
        <begin position="343"/>
        <end position="362"/>
    </location>
</feature>
<dbReference type="InterPro" id="IPR018247">
    <property type="entry name" value="EF_Hand_1_Ca_BS"/>
</dbReference>
<proteinExistence type="inferred from homology"/>
<gene>
    <name evidence="9" type="ORF">APAL1065_LOCUS22765</name>
</gene>
<dbReference type="SUPFAM" id="SSF47473">
    <property type="entry name" value="EF-hand"/>
    <property type="match status" value="1"/>
</dbReference>
<accession>A0A7S3DV64</accession>
<feature type="domain" description="EF-hand" evidence="8">
    <location>
        <begin position="520"/>
        <end position="547"/>
    </location>
</feature>
<sequence length="683" mass="76695">MGYYTFESFASWYSGGGYEVAPWLELLDLNKVFSLIGNSGFDSNVRPSNSYPPRTRDKMSSLRRHHSGRKGPPPEILFTFPLANQHSLIVLKDDATYVREVVEQLGLLCANPSDLWAAICKLAEKKKKTSKGSQGTVYVAMGTFLSCMEEVCPKLREHQPNHPERIRASEILSNFFQCFDLEQRDNVALDELMGGLTLLCGGKKSHKLSFAFGVFDTRPGIHQQKTRESITHSLSGEDLFLFLRSILIVTFSCCRQSLDMSDSDVGRCIADTANMICNDVMRYQWNLRHTERLNFDEFGQWYNEGGFERAPWLELLDLRKWVLPEDYEEITDLNEPDGIDNARPPPPTASNPDPDIPPPPPEDALDPDFFEAGIMPMDSIDEMDMILMQPSSDKDTDLGSPSITQSFEYSPTPSFQPSPSSQQPPLKFHLSTSDDHGGYTLSMSHNRISHLRRILESSSLHKMEAETVCGRILAKATKSKNPKLSRDQFDSAVGGIAYSENSHPGAREEERALFHLLSGIFAAFDRDGSNRVSAMEVACGFTVLCSGKKSDKLEFAFDVLDKRKRGQLSREDMSNYLKSFLTVLLNIAFSPNLKDGSNKENTLTTLQGQTVDTSPRALLRVVDSGAHWATSMAFDGHTARHGSNKSVSMSFDDFAEWYTTKGYSSIPWLELLDLRKWVFNNDP</sequence>
<keyword evidence="2" id="KW-0519">Myristate</keyword>
<keyword evidence="4" id="KW-0677">Repeat</keyword>
<comment type="similarity">
    <text evidence="1">Belongs to the recoverin family.</text>
</comment>
<feature type="domain" description="EF-hand" evidence="8">
    <location>
        <begin position="548"/>
        <end position="583"/>
    </location>
</feature>
<evidence type="ECO:0000256" key="7">
    <source>
        <dbReference type="SAM" id="MobiDB-lite"/>
    </source>
</evidence>
<evidence type="ECO:0000256" key="4">
    <source>
        <dbReference type="ARBA" id="ARBA00022737"/>
    </source>
</evidence>
<dbReference type="GO" id="GO:0005509">
    <property type="term" value="F:calcium ion binding"/>
    <property type="evidence" value="ECO:0007669"/>
    <property type="project" value="InterPro"/>
</dbReference>
<evidence type="ECO:0000256" key="6">
    <source>
        <dbReference type="ARBA" id="ARBA00023288"/>
    </source>
</evidence>
<evidence type="ECO:0000256" key="1">
    <source>
        <dbReference type="ARBA" id="ARBA00006049"/>
    </source>
</evidence>
<keyword evidence="5" id="KW-0106">Calcium</keyword>
<dbReference type="PANTHER" id="PTHR23055:SF178">
    <property type="entry name" value="NEUROCALCIN HOMOLOG"/>
    <property type="match status" value="1"/>
</dbReference>
<feature type="region of interest" description="Disordered" evidence="7">
    <location>
        <begin position="390"/>
        <end position="432"/>
    </location>
</feature>
<organism evidence="9">
    <name type="scientific">Entomoneis paludosa</name>
    <dbReference type="NCBI Taxonomy" id="265537"/>
    <lineage>
        <taxon>Eukaryota</taxon>
        <taxon>Sar</taxon>
        <taxon>Stramenopiles</taxon>
        <taxon>Ochrophyta</taxon>
        <taxon>Bacillariophyta</taxon>
        <taxon>Bacillariophyceae</taxon>
        <taxon>Bacillariophycidae</taxon>
        <taxon>Entomoneidaceae</taxon>
        <taxon>Entomoneis</taxon>
    </lineage>
</organism>
<keyword evidence="6" id="KW-0449">Lipoprotein</keyword>
<dbReference type="PROSITE" id="PS50222">
    <property type="entry name" value="EF_HAND_2"/>
    <property type="match status" value="2"/>
</dbReference>
<name>A0A7S3DV64_9STRA</name>
<feature type="compositionally biased region" description="Polar residues" evidence="7">
    <location>
        <begin position="399"/>
        <end position="409"/>
    </location>
</feature>
<evidence type="ECO:0000256" key="3">
    <source>
        <dbReference type="ARBA" id="ARBA00022723"/>
    </source>
</evidence>
<dbReference type="InterPro" id="IPR028846">
    <property type="entry name" value="Recoverin"/>
</dbReference>
<feature type="region of interest" description="Disordered" evidence="7">
    <location>
        <begin position="46"/>
        <end position="71"/>
    </location>
</feature>
<dbReference type="InterPro" id="IPR011992">
    <property type="entry name" value="EF-hand-dom_pair"/>
</dbReference>
<feature type="region of interest" description="Disordered" evidence="7">
    <location>
        <begin position="331"/>
        <end position="369"/>
    </location>
</feature>
<evidence type="ECO:0000259" key="8">
    <source>
        <dbReference type="PROSITE" id="PS50222"/>
    </source>
</evidence>